<evidence type="ECO:0000256" key="2">
    <source>
        <dbReference type="ARBA" id="ARBA00008320"/>
    </source>
</evidence>
<reference evidence="7" key="1">
    <citation type="submission" date="2014-01" db="EMBL/GenBank/DDBJ databases">
        <authorList>
            <person name="Aslett M."/>
        </authorList>
    </citation>
    <scope>NUCLEOTIDE SEQUENCE</scope>
</reference>
<dbReference type="GO" id="GO:0031515">
    <property type="term" value="C:tRNA (m1A) methyltransferase complex"/>
    <property type="evidence" value="ECO:0007669"/>
    <property type="project" value="InterPro"/>
</dbReference>
<dbReference type="EMBL" id="HG805998">
    <property type="protein sequence ID" value="CDW55978.1"/>
    <property type="molecule type" value="Genomic_DNA"/>
</dbReference>
<evidence type="ECO:0000256" key="5">
    <source>
        <dbReference type="ARBA" id="ARBA00023242"/>
    </source>
</evidence>
<proteinExistence type="inferred from homology"/>
<keyword evidence="7" id="KW-0648">Protein biosynthesis</keyword>
<dbReference type="GO" id="GO:0005634">
    <property type="term" value="C:nucleus"/>
    <property type="evidence" value="ECO:0007669"/>
    <property type="project" value="UniProtKB-SubCell"/>
</dbReference>
<dbReference type="Pfam" id="PF04189">
    <property type="entry name" value="Gcd10p"/>
    <property type="match status" value="1"/>
</dbReference>
<dbReference type="PANTHER" id="PTHR12945">
    <property type="entry name" value="TRANSLATION INITIATION FACTOR EIF3-RELATED"/>
    <property type="match status" value="1"/>
</dbReference>
<dbReference type="GO" id="GO:0030488">
    <property type="term" value="P:tRNA methylation"/>
    <property type="evidence" value="ECO:0007669"/>
    <property type="project" value="InterPro"/>
</dbReference>
<evidence type="ECO:0000256" key="3">
    <source>
        <dbReference type="ARBA" id="ARBA00021704"/>
    </source>
</evidence>
<dbReference type="PANTHER" id="PTHR12945:SF0">
    <property type="entry name" value="TRNA (ADENINE(58)-N(1))-METHYLTRANSFERASE NON-CATALYTIC SUBUNIT TRM6"/>
    <property type="match status" value="1"/>
</dbReference>
<keyword evidence="4" id="KW-0819">tRNA processing</keyword>
<organism evidence="7 8">
    <name type="scientific">Trichuris trichiura</name>
    <name type="common">Whipworm</name>
    <name type="synonym">Trichocephalus trichiurus</name>
    <dbReference type="NCBI Taxonomy" id="36087"/>
    <lineage>
        <taxon>Eukaryota</taxon>
        <taxon>Metazoa</taxon>
        <taxon>Ecdysozoa</taxon>
        <taxon>Nematoda</taxon>
        <taxon>Enoplea</taxon>
        <taxon>Dorylaimia</taxon>
        <taxon>Trichinellida</taxon>
        <taxon>Trichuridae</taxon>
        <taxon>Trichuris</taxon>
    </lineage>
</organism>
<dbReference type="GO" id="GO:0003743">
    <property type="term" value="F:translation initiation factor activity"/>
    <property type="evidence" value="ECO:0007669"/>
    <property type="project" value="UniProtKB-KW"/>
</dbReference>
<keyword evidence="5" id="KW-0539">Nucleus</keyword>
<evidence type="ECO:0000256" key="6">
    <source>
        <dbReference type="ARBA" id="ARBA00032319"/>
    </source>
</evidence>
<dbReference type="AlphaFoldDB" id="A0A077Z8K6"/>
<sequence>MEIVEGSYVIFKRGNTSRLTRIARGQQIVLEKSKFLTDNLIGQPYNQLFEILPNKHLQCCTETELAQFLKSEGFDANGVDQCDELTDYSDQLSQSDTIVAEQQCNQTVSFDELKSLKSSGASGDDIVQVLIDGSLSYKRKTDLAKRKYVQRKRRKHSAYVLVMKPCIRLLAEVYYHKNPAKLMDMRPDYFAYLLSYANIQHRSRVLVVEDCCGLVSAAVLDRSDGNGLCLQLHRGDQCQSIPCIEAMQYPSSIMQCYRKLPMCVAMDELSGNGEKSDLENATYSKHAETLRLFKQGNFDSLIIASNYDLTSVIVSLLLPAIRPSGTVAIYSDVMQLAVEYFDVLRTSQQTVELELIDSFLRYHQILPNRTRPNMAGYFSPGYILTGIVVCN</sequence>
<comment type="similarity">
    <text evidence="2">Belongs to the TRM6/GCD10 family.</text>
</comment>
<evidence type="ECO:0000313" key="7">
    <source>
        <dbReference type="EMBL" id="CDW55978.1"/>
    </source>
</evidence>
<evidence type="ECO:0000313" key="8">
    <source>
        <dbReference type="Proteomes" id="UP000030665"/>
    </source>
</evidence>
<reference evidence="7" key="2">
    <citation type="submission" date="2014-03" db="EMBL/GenBank/DDBJ databases">
        <title>The whipworm genome and dual-species transcriptomics of an intimate host-pathogen interaction.</title>
        <authorList>
            <person name="Foth B.J."/>
            <person name="Tsai I.J."/>
            <person name="Reid A.J."/>
            <person name="Bancroft A.J."/>
            <person name="Nichol S."/>
            <person name="Tracey A."/>
            <person name="Holroyd N."/>
            <person name="Cotton J.A."/>
            <person name="Stanley E.J."/>
            <person name="Zarowiecki M."/>
            <person name="Liu J.Z."/>
            <person name="Huckvale T."/>
            <person name="Cooper P.J."/>
            <person name="Grencis R.K."/>
            <person name="Berriman M."/>
        </authorList>
    </citation>
    <scope>NUCLEOTIDE SEQUENCE [LARGE SCALE GENOMIC DNA]</scope>
</reference>
<name>A0A077Z8K6_TRITR</name>
<evidence type="ECO:0000256" key="1">
    <source>
        <dbReference type="ARBA" id="ARBA00004123"/>
    </source>
</evidence>
<keyword evidence="8" id="KW-1185">Reference proteome</keyword>
<evidence type="ECO:0000256" key="4">
    <source>
        <dbReference type="ARBA" id="ARBA00022694"/>
    </source>
</evidence>
<protein>
    <recommendedName>
        <fullName evidence="3">tRNA (adenine(58)-N(1))-methyltransferase non-catalytic subunit TRM6</fullName>
    </recommendedName>
    <alternativeName>
        <fullName evidence="6">tRNA(m1A58)-methyltransferase subunit TRM6</fullName>
    </alternativeName>
</protein>
<dbReference type="InterPro" id="IPR017423">
    <property type="entry name" value="TRM6"/>
</dbReference>
<keyword evidence="7" id="KW-0396">Initiation factor</keyword>
<comment type="subcellular location">
    <subcellularLocation>
        <location evidence="1">Nucleus</location>
    </subcellularLocation>
</comment>
<dbReference type="Proteomes" id="UP000030665">
    <property type="component" value="Unassembled WGS sequence"/>
</dbReference>
<dbReference type="OrthoDB" id="10254665at2759"/>
<gene>
    <name evidence="7" type="ORF">TTRE_0000425201</name>
</gene>
<dbReference type="STRING" id="36087.A0A077Z8K6"/>
<accession>A0A077Z8K6</accession>